<feature type="region of interest" description="Disordered" evidence="1">
    <location>
        <begin position="96"/>
        <end position="121"/>
    </location>
</feature>
<dbReference type="Proteomes" id="UP001149074">
    <property type="component" value="Unassembled WGS sequence"/>
</dbReference>
<evidence type="ECO:0000313" key="3">
    <source>
        <dbReference type="Proteomes" id="UP001149074"/>
    </source>
</evidence>
<reference evidence="2" key="1">
    <citation type="submission" date="2022-11" db="EMBL/GenBank/DDBJ databases">
        <authorList>
            <person name="Petersen C."/>
        </authorList>
    </citation>
    <scope>NUCLEOTIDE SEQUENCE</scope>
    <source>
        <strain evidence="2">IBT 30761</strain>
    </source>
</reference>
<protein>
    <submittedName>
        <fullName evidence="2">Uncharacterized protein</fullName>
    </submittedName>
</protein>
<sequence>MGRAVKGPLRNFIDRASHYGSGKNRVVGIYKCKRKLGRHPLDSHPARACFASADQFASGGSPCIPGDQSRCDRPGGYAVPNCIKGALKAAEQLAPTVRGGRRTGQGGNPLSRAPRPIEKERPIRIDARTQLKTPSNRWIILLLNARPCDVGAVATAAAPQRRPRALWICSKAIYRVDAWRMAGVRADTAEIMPWDIPWQRLFGAMRSPSASASVAVV</sequence>
<name>A0A9W9FDB8_9EURO</name>
<keyword evidence="3" id="KW-1185">Reference proteome</keyword>
<evidence type="ECO:0000313" key="2">
    <source>
        <dbReference type="EMBL" id="KAJ5098051.1"/>
    </source>
</evidence>
<comment type="caution">
    <text evidence="2">The sequence shown here is derived from an EMBL/GenBank/DDBJ whole genome shotgun (WGS) entry which is preliminary data.</text>
</comment>
<dbReference type="AlphaFoldDB" id="A0A9W9FDB8"/>
<dbReference type="EMBL" id="JAPQKI010000005">
    <property type="protein sequence ID" value="KAJ5098051.1"/>
    <property type="molecule type" value="Genomic_DNA"/>
</dbReference>
<accession>A0A9W9FDB8</accession>
<reference evidence="2" key="2">
    <citation type="journal article" date="2023" name="IMA Fungus">
        <title>Comparative genomic study of the Penicillium genus elucidates a diverse pangenome and 15 lateral gene transfer events.</title>
        <authorList>
            <person name="Petersen C."/>
            <person name="Sorensen T."/>
            <person name="Nielsen M.R."/>
            <person name="Sondergaard T.E."/>
            <person name="Sorensen J.L."/>
            <person name="Fitzpatrick D.A."/>
            <person name="Frisvad J.C."/>
            <person name="Nielsen K.L."/>
        </authorList>
    </citation>
    <scope>NUCLEOTIDE SEQUENCE</scope>
    <source>
        <strain evidence="2">IBT 30761</strain>
    </source>
</reference>
<proteinExistence type="predicted"/>
<dbReference type="RefSeq" id="XP_056473705.1">
    <property type="nucleotide sequence ID" value="XM_056617546.1"/>
</dbReference>
<dbReference type="GeneID" id="81356525"/>
<organism evidence="2 3">
    <name type="scientific">Penicillium argentinense</name>
    <dbReference type="NCBI Taxonomy" id="1131581"/>
    <lineage>
        <taxon>Eukaryota</taxon>
        <taxon>Fungi</taxon>
        <taxon>Dikarya</taxon>
        <taxon>Ascomycota</taxon>
        <taxon>Pezizomycotina</taxon>
        <taxon>Eurotiomycetes</taxon>
        <taxon>Eurotiomycetidae</taxon>
        <taxon>Eurotiales</taxon>
        <taxon>Aspergillaceae</taxon>
        <taxon>Penicillium</taxon>
    </lineage>
</organism>
<gene>
    <name evidence="2" type="ORF">N7532_005052</name>
</gene>
<evidence type="ECO:0000256" key="1">
    <source>
        <dbReference type="SAM" id="MobiDB-lite"/>
    </source>
</evidence>